<sequence length="103" mass="11721">MASSLKLPSANELSGEWQLRSEEQQCEIVLRDTRLAEGIWRLEGDAHCLNALFASVPVGWRPAPDGITLTREHGQSVAFFSKEKEGYIHRLPEGRIYIMLKQR</sequence>
<evidence type="ECO:0000256" key="4">
    <source>
        <dbReference type="ARBA" id="ARBA00022690"/>
    </source>
</evidence>
<feature type="domain" description="Alkaline proteinase inhibitor/ Outer membrane lipoprotein Omp19" evidence="8">
    <location>
        <begin position="8"/>
        <end position="99"/>
    </location>
</feature>
<evidence type="ECO:0000313" key="10">
    <source>
        <dbReference type="Proteomes" id="UP001379444"/>
    </source>
</evidence>
<protein>
    <submittedName>
        <fullName evidence="9">Protease inhibitor Inh/omp19 family protein</fullName>
    </submittedName>
</protein>
<evidence type="ECO:0000256" key="1">
    <source>
        <dbReference type="ARBA" id="ARBA00004418"/>
    </source>
</evidence>
<keyword evidence="10" id="KW-1185">Reference proteome</keyword>
<keyword evidence="4 9" id="KW-0646">Protease inhibitor</keyword>
<dbReference type="Proteomes" id="UP001379444">
    <property type="component" value="Chromosome"/>
</dbReference>
<evidence type="ECO:0000256" key="2">
    <source>
        <dbReference type="ARBA" id="ARBA00006813"/>
    </source>
</evidence>
<evidence type="ECO:0000256" key="5">
    <source>
        <dbReference type="ARBA" id="ARBA00022729"/>
    </source>
</evidence>
<evidence type="ECO:0000256" key="3">
    <source>
        <dbReference type="ARBA" id="ARBA00022608"/>
    </source>
</evidence>
<keyword evidence="6" id="KW-0574">Periplasm</keyword>
<keyword evidence="7" id="KW-0481">Metalloenzyme inhibitor</keyword>
<dbReference type="Gene3D" id="2.40.128.10">
    <property type="match status" value="1"/>
</dbReference>
<dbReference type="EMBL" id="CP125967">
    <property type="protein sequence ID" value="WWO37561.1"/>
    <property type="molecule type" value="Genomic_DNA"/>
</dbReference>
<name>A0ABZ2G6X8_9GAMM</name>
<dbReference type="InterPro" id="IPR016085">
    <property type="entry name" value="Protease_inh_B-barrel_dom"/>
</dbReference>
<dbReference type="InterPro" id="IPR021140">
    <property type="entry name" value="Inh/Omp19"/>
</dbReference>
<dbReference type="Pfam" id="PF02974">
    <property type="entry name" value="Inh"/>
    <property type="match status" value="1"/>
</dbReference>
<reference evidence="9 10" key="1">
    <citation type="journal article" date="2024" name="Front. Plant Sci.">
        <title>Comprehensive phenomic and genomic studies of the species, Pectobacterium cacticida and proposal for reclassification as Alcorniella cacticida comb. nov.</title>
        <authorList>
            <person name="Jonca J."/>
            <person name="Pirhonen M."/>
            <person name="Waleron M.M."/>
            <person name="Gawor J."/>
            <person name="Mrozik A."/>
            <person name="Smoktunowicz M."/>
            <person name="Waleron K."/>
            <person name="Waleron M."/>
        </authorList>
    </citation>
    <scope>NUCLEOTIDE SEQUENCE [LARGE SCALE GENOMIC DNA]</scope>
    <source>
        <strain evidence="9 10">DPMP6</strain>
    </source>
</reference>
<proteinExistence type="inferred from homology"/>
<dbReference type="InterPro" id="IPR022815">
    <property type="entry name" value="Inh"/>
</dbReference>
<dbReference type="GO" id="GO:0030414">
    <property type="term" value="F:peptidase inhibitor activity"/>
    <property type="evidence" value="ECO:0007669"/>
    <property type="project" value="UniProtKB-KW"/>
</dbReference>
<gene>
    <name evidence="9" type="ORF">QNA12_13480</name>
</gene>
<evidence type="ECO:0000256" key="6">
    <source>
        <dbReference type="ARBA" id="ARBA00022764"/>
    </source>
</evidence>
<dbReference type="SUPFAM" id="SSF50882">
    <property type="entry name" value="beta-Barrel protease inhibitors"/>
    <property type="match status" value="1"/>
</dbReference>
<dbReference type="RefSeq" id="WP_264498375.1">
    <property type="nucleotide sequence ID" value="NZ_CP109947.1"/>
</dbReference>
<dbReference type="PRINTS" id="PR01274">
    <property type="entry name" value="MPTASEINHBTR"/>
</dbReference>
<keyword evidence="5" id="KW-0732">Signal</keyword>
<evidence type="ECO:0000313" key="9">
    <source>
        <dbReference type="EMBL" id="WWO37561.1"/>
    </source>
</evidence>
<accession>A0ABZ2G6X8</accession>
<comment type="similarity">
    <text evidence="2">Belongs to the protease inhibitor I38 family.</text>
</comment>
<keyword evidence="3" id="KW-0483">Metalloprotease inhibitor</keyword>
<evidence type="ECO:0000259" key="8">
    <source>
        <dbReference type="Pfam" id="PF02974"/>
    </source>
</evidence>
<comment type="subcellular location">
    <subcellularLocation>
        <location evidence="1">Periplasm</location>
    </subcellularLocation>
</comment>
<evidence type="ECO:0000256" key="7">
    <source>
        <dbReference type="ARBA" id="ARBA00023215"/>
    </source>
</evidence>
<organism evidence="9 10">
    <name type="scientific">Pectobacterium cacticida</name>
    <dbReference type="NCBI Taxonomy" id="69221"/>
    <lineage>
        <taxon>Bacteria</taxon>
        <taxon>Pseudomonadati</taxon>
        <taxon>Pseudomonadota</taxon>
        <taxon>Gammaproteobacteria</taxon>
        <taxon>Enterobacterales</taxon>
        <taxon>Pectobacteriaceae</taxon>
        <taxon>Pectobacterium</taxon>
    </lineage>
</organism>